<feature type="transmembrane region" description="Helical" evidence="1">
    <location>
        <begin position="91"/>
        <end position="109"/>
    </location>
</feature>
<keyword evidence="1" id="KW-1133">Transmembrane helix</keyword>
<evidence type="ECO:0000256" key="1">
    <source>
        <dbReference type="SAM" id="Phobius"/>
    </source>
</evidence>
<evidence type="ECO:0000313" key="3">
    <source>
        <dbReference type="EMBL" id="TLU66833.1"/>
    </source>
</evidence>
<keyword evidence="1" id="KW-0472">Membrane</keyword>
<proteinExistence type="predicted"/>
<sequence>MQDSIIVGIIFISFSAVAFSFLFFSYRNKIALQQTLRLALEKGQGLSPESIEKILQTQSAPQKDFKRGILLVCLAVATALFGMLDGLDTDVIGISLFPLALGIGYLVVWKFDQQES</sequence>
<dbReference type="InterPro" id="IPR046216">
    <property type="entry name" value="DUF6249"/>
</dbReference>
<evidence type="ECO:0000259" key="2">
    <source>
        <dbReference type="Pfam" id="PF19762"/>
    </source>
</evidence>
<name>A0A5R9IQS7_9GAMM</name>
<protein>
    <recommendedName>
        <fullName evidence="2">DUF6249 domain-containing protein</fullName>
    </recommendedName>
</protein>
<keyword evidence="4" id="KW-1185">Reference proteome</keyword>
<dbReference type="OrthoDB" id="5737184at2"/>
<dbReference type="EMBL" id="VCBC01000004">
    <property type="protein sequence ID" value="TLU66833.1"/>
    <property type="molecule type" value="Genomic_DNA"/>
</dbReference>
<comment type="caution">
    <text evidence="3">The sequence shown here is derived from an EMBL/GenBank/DDBJ whole genome shotgun (WGS) entry which is preliminary data.</text>
</comment>
<feature type="domain" description="DUF6249" evidence="2">
    <location>
        <begin position="6"/>
        <end position="112"/>
    </location>
</feature>
<keyword evidence="1" id="KW-0812">Transmembrane</keyword>
<dbReference type="Pfam" id="PF19762">
    <property type="entry name" value="DUF6249"/>
    <property type="match status" value="1"/>
</dbReference>
<dbReference type="Proteomes" id="UP000307790">
    <property type="component" value="Unassembled WGS sequence"/>
</dbReference>
<accession>A0A5R9IQS7</accession>
<reference evidence="3 4" key="1">
    <citation type="submission" date="2019-05" db="EMBL/GenBank/DDBJ databases">
        <title>Genome sequences of Thalassotalea litorea 1K03283.</title>
        <authorList>
            <person name="Zhang D."/>
        </authorList>
    </citation>
    <scope>NUCLEOTIDE SEQUENCE [LARGE SCALE GENOMIC DNA]</scope>
    <source>
        <strain evidence="3 4">MCCC 1K03283</strain>
    </source>
</reference>
<feature type="transmembrane region" description="Helical" evidence="1">
    <location>
        <begin position="6"/>
        <end position="26"/>
    </location>
</feature>
<gene>
    <name evidence="3" type="ORF">FE810_04825</name>
</gene>
<evidence type="ECO:0000313" key="4">
    <source>
        <dbReference type="Proteomes" id="UP000307790"/>
    </source>
</evidence>
<dbReference type="RefSeq" id="WP_138318898.1">
    <property type="nucleotide sequence ID" value="NZ_VCBC01000004.1"/>
</dbReference>
<dbReference type="AlphaFoldDB" id="A0A5R9IQS7"/>
<feature type="transmembrane region" description="Helical" evidence="1">
    <location>
        <begin position="68"/>
        <end position="85"/>
    </location>
</feature>
<organism evidence="3 4">
    <name type="scientific">Thalassotalea litorea</name>
    <dbReference type="NCBI Taxonomy" id="2020715"/>
    <lineage>
        <taxon>Bacteria</taxon>
        <taxon>Pseudomonadati</taxon>
        <taxon>Pseudomonadota</taxon>
        <taxon>Gammaproteobacteria</taxon>
        <taxon>Alteromonadales</taxon>
        <taxon>Colwelliaceae</taxon>
        <taxon>Thalassotalea</taxon>
    </lineage>
</organism>